<organism evidence="2 3">
    <name type="scientific">Virgisporangium ochraceum</name>
    <dbReference type="NCBI Taxonomy" id="65505"/>
    <lineage>
        <taxon>Bacteria</taxon>
        <taxon>Bacillati</taxon>
        <taxon>Actinomycetota</taxon>
        <taxon>Actinomycetes</taxon>
        <taxon>Micromonosporales</taxon>
        <taxon>Micromonosporaceae</taxon>
        <taxon>Virgisporangium</taxon>
    </lineage>
</organism>
<dbReference type="InterPro" id="IPR000639">
    <property type="entry name" value="Epox_hydrolase-like"/>
</dbReference>
<dbReference type="PRINTS" id="PR00111">
    <property type="entry name" value="ABHYDROLASE"/>
</dbReference>
<evidence type="ECO:0000259" key="1">
    <source>
        <dbReference type="Pfam" id="PF00561"/>
    </source>
</evidence>
<evidence type="ECO:0000313" key="2">
    <source>
        <dbReference type="EMBL" id="GIJ68332.1"/>
    </source>
</evidence>
<evidence type="ECO:0000313" key="3">
    <source>
        <dbReference type="Proteomes" id="UP000635606"/>
    </source>
</evidence>
<dbReference type="RefSeq" id="WP_203928278.1">
    <property type="nucleotide sequence ID" value="NZ_BOPH01000039.1"/>
</dbReference>
<dbReference type="InterPro" id="IPR000073">
    <property type="entry name" value="AB_hydrolase_1"/>
</dbReference>
<dbReference type="GO" id="GO:0016020">
    <property type="term" value="C:membrane"/>
    <property type="evidence" value="ECO:0007669"/>
    <property type="project" value="TreeGrafter"/>
</dbReference>
<protein>
    <submittedName>
        <fullName evidence="2">Haloalkane dehalogenase</fullName>
    </submittedName>
</protein>
<keyword evidence="3" id="KW-1185">Reference proteome</keyword>
<dbReference type="AlphaFoldDB" id="A0A8J3ZSS9"/>
<proteinExistence type="predicted"/>
<dbReference type="SUPFAM" id="SSF53474">
    <property type="entry name" value="alpha/beta-Hydrolases"/>
    <property type="match status" value="1"/>
</dbReference>
<dbReference type="PANTHER" id="PTHR43798">
    <property type="entry name" value="MONOACYLGLYCEROL LIPASE"/>
    <property type="match status" value="1"/>
</dbReference>
<dbReference type="Gene3D" id="3.40.50.1820">
    <property type="entry name" value="alpha/beta hydrolase"/>
    <property type="match status" value="1"/>
</dbReference>
<name>A0A8J3ZSS9_9ACTN</name>
<accession>A0A8J3ZSS9</accession>
<dbReference type="Pfam" id="PF00561">
    <property type="entry name" value="Abhydrolase_1"/>
    <property type="match status" value="1"/>
</dbReference>
<dbReference type="PRINTS" id="PR00412">
    <property type="entry name" value="EPOXHYDRLASE"/>
</dbReference>
<dbReference type="GO" id="GO:0003824">
    <property type="term" value="F:catalytic activity"/>
    <property type="evidence" value="ECO:0007669"/>
    <property type="project" value="InterPro"/>
</dbReference>
<dbReference type="PANTHER" id="PTHR43798:SF33">
    <property type="entry name" value="HYDROLASE, PUTATIVE (AFU_ORTHOLOGUE AFUA_2G14860)-RELATED"/>
    <property type="match status" value="1"/>
</dbReference>
<dbReference type="InterPro" id="IPR050266">
    <property type="entry name" value="AB_hydrolase_sf"/>
</dbReference>
<feature type="domain" description="AB hydrolase-1" evidence="1">
    <location>
        <begin position="20"/>
        <end position="127"/>
    </location>
</feature>
<dbReference type="Proteomes" id="UP000635606">
    <property type="component" value="Unassembled WGS sequence"/>
</dbReference>
<dbReference type="EMBL" id="BOPH01000039">
    <property type="protein sequence ID" value="GIJ68332.1"/>
    <property type="molecule type" value="Genomic_DNA"/>
</dbReference>
<sequence>MPTVAVLDSTMYHEDLGSGPPFVFLHGNPASSYLWRNVLPAVDADVRRLAPDLIGMGRSGRPELPYRFADHARYLDAWFDAMGLDEVVLVGHDWGGALAFDWSARHPGRVRGIAFFETIVKPFSWAELGPGPRARSELIRGPEGEAVVLDGLTIVEMAYTGGVLNPLSERDLAPYKEPYPTRESRRPLLEWARSIPLDGEPADVAERVAAYGRWLADSTATPKLLLTFDSSPVLMITPEVARWCAENIAALEVVHGGAAGHHAPEDQPKVIAREVSAWARRQGLTTPSARSGSASA</sequence>
<dbReference type="NCBIfam" id="NF002938">
    <property type="entry name" value="PRK03592.1"/>
    <property type="match status" value="1"/>
</dbReference>
<dbReference type="InterPro" id="IPR029058">
    <property type="entry name" value="AB_hydrolase_fold"/>
</dbReference>
<gene>
    <name evidence="2" type="primary">dhaA_1</name>
    <name evidence="2" type="ORF">Voc01_032490</name>
</gene>
<reference evidence="2" key="1">
    <citation type="submission" date="2021-01" db="EMBL/GenBank/DDBJ databases">
        <title>Whole genome shotgun sequence of Virgisporangium ochraceum NBRC 16418.</title>
        <authorList>
            <person name="Komaki H."/>
            <person name="Tamura T."/>
        </authorList>
    </citation>
    <scope>NUCLEOTIDE SEQUENCE</scope>
    <source>
        <strain evidence="2">NBRC 16418</strain>
    </source>
</reference>
<comment type="caution">
    <text evidence="2">The sequence shown here is derived from an EMBL/GenBank/DDBJ whole genome shotgun (WGS) entry which is preliminary data.</text>
</comment>